<organism evidence="1">
    <name type="scientific">marine sediment metagenome</name>
    <dbReference type="NCBI Taxonomy" id="412755"/>
    <lineage>
        <taxon>unclassified sequences</taxon>
        <taxon>metagenomes</taxon>
        <taxon>ecological metagenomes</taxon>
    </lineage>
</organism>
<accession>X0U979</accession>
<evidence type="ECO:0008006" key="2">
    <source>
        <dbReference type="Google" id="ProtNLM"/>
    </source>
</evidence>
<reference evidence="1" key="1">
    <citation type="journal article" date="2014" name="Front. Microbiol.">
        <title>High frequency of phylogenetically diverse reductive dehalogenase-homologous genes in deep subseafloor sedimentary metagenomes.</title>
        <authorList>
            <person name="Kawai M."/>
            <person name="Futagami T."/>
            <person name="Toyoda A."/>
            <person name="Takaki Y."/>
            <person name="Nishi S."/>
            <person name="Hori S."/>
            <person name="Arai W."/>
            <person name="Tsubouchi T."/>
            <person name="Morono Y."/>
            <person name="Uchiyama I."/>
            <person name="Ito T."/>
            <person name="Fujiyama A."/>
            <person name="Inagaki F."/>
            <person name="Takami H."/>
        </authorList>
    </citation>
    <scope>NUCLEOTIDE SEQUENCE</scope>
    <source>
        <strain evidence="1">Expedition CK06-06</strain>
    </source>
</reference>
<comment type="caution">
    <text evidence="1">The sequence shown here is derived from an EMBL/GenBank/DDBJ whole genome shotgun (WGS) entry which is preliminary data.</text>
</comment>
<evidence type="ECO:0000313" key="1">
    <source>
        <dbReference type="EMBL" id="GAF95896.1"/>
    </source>
</evidence>
<feature type="non-terminal residue" evidence="1">
    <location>
        <position position="276"/>
    </location>
</feature>
<sequence>QLRGVVAWLCSFNNDLYQIIREKEPEILIQSDITLFSDNDKETIFRAILDNYETSSLQIRFFDLTSQYKKLNHSNLGNQIGEYVLNPDNPHNVKYFAIRVAKECDLNTLSPILIRLVLNDDEHIQTRIAAGHALESFSHSCVIEGIEELIPIALLDDPINDRFDLKGLCLNILWPQFIELNDLINHLPEPTLGRIDSYYSFIGQNFIEKLPETEIAAALIWFQENSANFSDFSIFHKTLEQILAKSLNFTANEVIFNTLCQTLSTFILNRYYSRQE</sequence>
<proteinExistence type="predicted"/>
<dbReference type="EMBL" id="BARS01018565">
    <property type="protein sequence ID" value="GAF95896.1"/>
    <property type="molecule type" value="Genomic_DNA"/>
</dbReference>
<gene>
    <name evidence="1" type="ORF">S01H1_30200</name>
</gene>
<name>X0U979_9ZZZZ</name>
<dbReference type="AlphaFoldDB" id="X0U979"/>
<feature type="non-terminal residue" evidence="1">
    <location>
        <position position="1"/>
    </location>
</feature>
<protein>
    <recommendedName>
        <fullName evidence="2">HEAT repeat domain-containing protein</fullName>
    </recommendedName>
</protein>